<keyword evidence="2" id="KW-0812">Transmembrane</keyword>
<sequence>MRDMALFAVIRLILWVGIWWLLTLVDVGVMLAAVLAALIAMLISILFLDRLRSSAALRWKAADERRRARKGEPVDEDAEAEDAALDAEGETPDGADVEEQEGRAAGVDGTAGPTELPDLADGVSGDAHARDTEGEDSAEDPASSRSRRD</sequence>
<feature type="region of interest" description="Disordered" evidence="1">
    <location>
        <begin position="63"/>
        <end position="149"/>
    </location>
</feature>
<dbReference type="RefSeq" id="WP_209903761.1">
    <property type="nucleotide sequence ID" value="NZ_BAAAJW010000005.1"/>
</dbReference>
<feature type="transmembrane region" description="Helical" evidence="2">
    <location>
        <begin position="28"/>
        <end position="48"/>
    </location>
</feature>
<name>A0ABS4X3W0_9MICO</name>
<dbReference type="Pfam" id="PF14012">
    <property type="entry name" value="DUF4229"/>
    <property type="match status" value="1"/>
</dbReference>
<reference evidence="3 4" key="1">
    <citation type="submission" date="2021-03" db="EMBL/GenBank/DDBJ databases">
        <title>Sequencing the genomes of 1000 actinobacteria strains.</title>
        <authorList>
            <person name="Klenk H.-P."/>
        </authorList>
    </citation>
    <scope>NUCLEOTIDE SEQUENCE [LARGE SCALE GENOMIC DNA]</scope>
    <source>
        <strain evidence="3 4">DSM 14566</strain>
    </source>
</reference>
<evidence type="ECO:0000256" key="2">
    <source>
        <dbReference type="SAM" id="Phobius"/>
    </source>
</evidence>
<evidence type="ECO:0000313" key="3">
    <source>
        <dbReference type="EMBL" id="MBP2383149.1"/>
    </source>
</evidence>
<gene>
    <name evidence="3" type="ORF">JOF43_003138</name>
</gene>
<keyword evidence="2" id="KW-0472">Membrane</keyword>
<evidence type="ECO:0008006" key="5">
    <source>
        <dbReference type="Google" id="ProtNLM"/>
    </source>
</evidence>
<keyword evidence="4" id="KW-1185">Reference proteome</keyword>
<evidence type="ECO:0000256" key="1">
    <source>
        <dbReference type="SAM" id="MobiDB-lite"/>
    </source>
</evidence>
<evidence type="ECO:0000313" key="4">
    <source>
        <dbReference type="Proteomes" id="UP001519290"/>
    </source>
</evidence>
<protein>
    <recommendedName>
        <fullName evidence="5">DUF4229 domain-containing protein</fullName>
    </recommendedName>
</protein>
<accession>A0ABS4X3W0</accession>
<feature type="compositionally biased region" description="Acidic residues" evidence="1">
    <location>
        <begin position="74"/>
        <end position="99"/>
    </location>
</feature>
<keyword evidence="2" id="KW-1133">Transmembrane helix</keyword>
<feature type="transmembrane region" description="Helical" evidence="2">
    <location>
        <begin position="5"/>
        <end position="22"/>
    </location>
</feature>
<organism evidence="3 4">
    <name type="scientific">Brachybacterium sacelli</name>
    <dbReference type="NCBI Taxonomy" id="173364"/>
    <lineage>
        <taxon>Bacteria</taxon>
        <taxon>Bacillati</taxon>
        <taxon>Actinomycetota</taxon>
        <taxon>Actinomycetes</taxon>
        <taxon>Micrococcales</taxon>
        <taxon>Dermabacteraceae</taxon>
        <taxon>Brachybacterium</taxon>
    </lineage>
</organism>
<dbReference type="InterPro" id="IPR025323">
    <property type="entry name" value="DUF4229"/>
</dbReference>
<feature type="compositionally biased region" description="Basic and acidic residues" evidence="1">
    <location>
        <begin position="63"/>
        <end position="73"/>
    </location>
</feature>
<dbReference type="EMBL" id="JAGIOD010000002">
    <property type="protein sequence ID" value="MBP2383149.1"/>
    <property type="molecule type" value="Genomic_DNA"/>
</dbReference>
<proteinExistence type="predicted"/>
<dbReference type="Proteomes" id="UP001519290">
    <property type="component" value="Unassembled WGS sequence"/>
</dbReference>
<comment type="caution">
    <text evidence="3">The sequence shown here is derived from an EMBL/GenBank/DDBJ whole genome shotgun (WGS) entry which is preliminary data.</text>
</comment>